<dbReference type="GO" id="GO:0010181">
    <property type="term" value="F:FMN binding"/>
    <property type="evidence" value="ECO:0007669"/>
    <property type="project" value="InterPro"/>
</dbReference>
<evidence type="ECO:0000259" key="2">
    <source>
        <dbReference type="Pfam" id="PF01613"/>
    </source>
</evidence>
<reference evidence="4" key="1">
    <citation type="submission" date="2020-05" db="EMBL/GenBank/DDBJ databases">
        <title>Novel species in genus Nocardioides.</title>
        <authorList>
            <person name="Zhang G."/>
        </authorList>
    </citation>
    <scope>NUCLEOTIDE SEQUENCE [LARGE SCALE GENOMIC DNA]</scope>
    <source>
        <strain evidence="4">zg-1050</strain>
    </source>
</reference>
<dbReference type="AlphaFoldDB" id="A0A6M8J9Q1"/>
<sequence length="181" mass="20025">MNKRPIEPFEHASQIAQAVPRGVLLTSKAGDEVNSMVIGWGHLGTIWGRTVFVAYVRASRHTHSLLERNPQFTINVPTERMRGDIMKVAGTQTGRAVNKIERLGLTLIDGEVVSVPAVAECPLTLECQVMYRQTLEVEGMPGQVRERFYPVGVADPDVTGANRYTHVAYYGDVVASYLLED</sequence>
<dbReference type="KEGG" id="bwa:HLV38_04985"/>
<dbReference type="InterPro" id="IPR002563">
    <property type="entry name" value="Flavin_Rdtase-like_dom"/>
</dbReference>
<evidence type="ECO:0000313" key="3">
    <source>
        <dbReference type="EMBL" id="QKF07542.1"/>
    </source>
</evidence>
<dbReference type="Proteomes" id="UP000503297">
    <property type="component" value="Chromosome"/>
</dbReference>
<gene>
    <name evidence="3" type="ORF">HLV38_04985</name>
</gene>
<dbReference type="EMBL" id="CP053716">
    <property type="protein sequence ID" value="QKF07542.1"/>
    <property type="molecule type" value="Genomic_DNA"/>
</dbReference>
<organism evidence="3 4">
    <name type="scientific">Berryella wangjianweii</name>
    <dbReference type="NCBI Taxonomy" id="2734634"/>
    <lineage>
        <taxon>Bacteria</taxon>
        <taxon>Bacillati</taxon>
        <taxon>Actinomycetota</taxon>
        <taxon>Coriobacteriia</taxon>
        <taxon>Eggerthellales</taxon>
        <taxon>Eggerthellaceae</taxon>
        <taxon>Berryella</taxon>
    </lineage>
</organism>
<name>A0A6M8J9Q1_9ACTN</name>
<dbReference type="PANTHER" id="PTHR43567:SF5">
    <property type="entry name" value="HYPOTHETICAL CYTOSOLIC PROTEIN"/>
    <property type="match status" value="1"/>
</dbReference>
<keyword evidence="4" id="KW-1185">Reference proteome</keyword>
<dbReference type="GO" id="GO:0016646">
    <property type="term" value="F:oxidoreductase activity, acting on the CH-NH group of donors, NAD or NADP as acceptor"/>
    <property type="evidence" value="ECO:0007669"/>
    <property type="project" value="UniProtKB-ARBA"/>
</dbReference>
<evidence type="ECO:0000256" key="1">
    <source>
        <dbReference type="ARBA" id="ARBA00038054"/>
    </source>
</evidence>
<protein>
    <submittedName>
        <fullName evidence="3">Flavin reductase family protein</fullName>
    </submittedName>
</protein>
<evidence type="ECO:0000313" key="4">
    <source>
        <dbReference type="Proteomes" id="UP000503297"/>
    </source>
</evidence>
<dbReference type="InterPro" id="IPR052174">
    <property type="entry name" value="Flavoredoxin"/>
</dbReference>
<comment type="similarity">
    <text evidence="1">Belongs to the flavoredoxin family.</text>
</comment>
<dbReference type="PANTHER" id="PTHR43567">
    <property type="entry name" value="FLAVOREDOXIN-RELATED-RELATED"/>
    <property type="match status" value="1"/>
</dbReference>
<dbReference type="Pfam" id="PF01613">
    <property type="entry name" value="Flavin_Reduct"/>
    <property type="match status" value="1"/>
</dbReference>
<feature type="domain" description="Flavin reductase like" evidence="2">
    <location>
        <begin position="23"/>
        <end position="133"/>
    </location>
</feature>
<dbReference type="RefSeq" id="WP_173164738.1">
    <property type="nucleotide sequence ID" value="NZ_CP053716.1"/>
</dbReference>
<dbReference type="Gene3D" id="2.30.110.10">
    <property type="entry name" value="Electron Transport, Fmn-binding Protein, Chain A"/>
    <property type="match status" value="1"/>
</dbReference>
<accession>A0A6M8J9Q1</accession>
<dbReference type="InterPro" id="IPR012349">
    <property type="entry name" value="Split_barrel_FMN-bd"/>
</dbReference>
<proteinExistence type="inferred from homology"/>
<dbReference type="SUPFAM" id="SSF50475">
    <property type="entry name" value="FMN-binding split barrel"/>
    <property type="match status" value="1"/>
</dbReference>